<evidence type="ECO:0000256" key="1">
    <source>
        <dbReference type="SAM" id="SignalP"/>
    </source>
</evidence>
<dbReference type="RefSeq" id="WP_320422201.1">
    <property type="nucleotide sequence ID" value="NZ_JAXCLA010000002.1"/>
</dbReference>
<gene>
    <name evidence="2" type="ORF">SNE35_07305</name>
</gene>
<name>A0ABU5DDE2_9BURK</name>
<evidence type="ECO:0000313" key="3">
    <source>
        <dbReference type="Proteomes" id="UP001285263"/>
    </source>
</evidence>
<protein>
    <recommendedName>
        <fullName evidence="4">PEP-CTERM protein-sorting domain-containing protein</fullName>
    </recommendedName>
</protein>
<proteinExistence type="predicted"/>
<feature type="signal peptide" evidence="1">
    <location>
        <begin position="1"/>
        <end position="31"/>
    </location>
</feature>
<dbReference type="Proteomes" id="UP001285263">
    <property type="component" value="Unassembled WGS sequence"/>
</dbReference>
<feature type="chain" id="PRO_5046905354" description="PEP-CTERM protein-sorting domain-containing protein" evidence="1">
    <location>
        <begin position="32"/>
        <end position="245"/>
    </location>
</feature>
<comment type="caution">
    <text evidence="2">The sequence shown here is derived from an EMBL/GenBank/DDBJ whole genome shotgun (WGS) entry which is preliminary data.</text>
</comment>
<dbReference type="EMBL" id="JAXCLA010000002">
    <property type="protein sequence ID" value="MDY0744306.1"/>
    <property type="molecule type" value="Genomic_DNA"/>
</dbReference>
<sequence>MSAVPFARYPAALIAASLGLAGLVASGAAQANVVYTQLPTALTTSPNSGGGCCDGTGVWFNPLTGYAEERGYFFPDNLYEDGKFFLLTDTSSGSAEAEVYVQGLFSRGNGVIYQSASNLNPALFGVGQSIGPASGYQSPGAGYPDLGPSFGNWDVGRGFLGLTLRNPAGASSSDIYYGFADITVNADYTITLNAFAFENTPGQAIMTSFAAPVPEASPAAMLAAGLLVLGAVATRHRTNPAVKIS</sequence>
<evidence type="ECO:0000313" key="2">
    <source>
        <dbReference type="EMBL" id="MDY0744306.1"/>
    </source>
</evidence>
<evidence type="ECO:0008006" key="4">
    <source>
        <dbReference type="Google" id="ProtNLM"/>
    </source>
</evidence>
<keyword evidence="3" id="KW-1185">Reference proteome</keyword>
<organism evidence="2 3">
    <name type="scientific">Roseateles agri</name>
    <dbReference type="NCBI Taxonomy" id="3098619"/>
    <lineage>
        <taxon>Bacteria</taxon>
        <taxon>Pseudomonadati</taxon>
        <taxon>Pseudomonadota</taxon>
        <taxon>Betaproteobacteria</taxon>
        <taxon>Burkholderiales</taxon>
        <taxon>Sphaerotilaceae</taxon>
        <taxon>Roseateles</taxon>
    </lineage>
</organism>
<reference evidence="2 3" key="1">
    <citation type="submission" date="2023-11" db="EMBL/GenBank/DDBJ databases">
        <title>Paucibacter sp. nov., isolated from fresh soil in Korea.</title>
        <authorList>
            <person name="Le N.T.T."/>
        </authorList>
    </citation>
    <scope>NUCLEOTIDE SEQUENCE [LARGE SCALE GENOMIC DNA]</scope>
    <source>
        <strain evidence="2 3">R3-3</strain>
    </source>
</reference>
<keyword evidence="1" id="KW-0732">Signal</keyword>
<accession>A0ABU5DDE2</accession>